<evidence type="ECO:0000256" key="1">
    <source>
        <dbReference type="SAM" id="MobiDB-lite"/>
    </source>
</evidence>
<dbReference type="AlphaFoldDB" id="A0A834R3R4"/>
<reference evidence="2" key="2">
    <citation type="submission" date="2020-01" db="EMBL/GenBank/DDBJ databases">
        <authorList>
            <person name="Korhonen P.K.K."/>
            <person name="Guangxu M.G."/>
            <person name="Wang T.W."/>
            <person name="Stroehlein A.J.S."/>
            <person name="Young N.D."/>
            <person name="Ang C.-S.A."/>
            <person name="Fernando D.W.F."/>
            <person name="Lu H.L."/>
            <person name="Taylor S.T."/>
            <person name="Ehtesham M.E.M."/>
            <person name="Najaraj S.H.N."/>
            <person name="Harsha G.H.G."/>
            <person name="Madugundu A.M."/>
            <person name="Renuse S.R."/>
            <person name="Holt D.H."/>
            <person name="Pandey A.P."/>
            <person name="Papenfuss A.P."/>
            <person name="Gasser R.B.G."/>
            <person name="Fischer K.F."/>
        </authorList>
    </citation>
    <scope>NUCLEOTIDE SEQUENCE</scope>
    <source>
        <strain evidence="2">SSS_KF_BRIS2020</strain>
    </source>
</reference>
<accession>A0A834R3R4</accession>
<name>A0A834R3R4_SARSC</name>
<evidence type="ECO:0000313" key="4">
    <source>
        <dbReference type="Proteomes" id="UP000070412"/>
    </source>
</evidence>
<evidence type="ECO:0000313" key="2">
    <source>
        <dbReference type="EMBL" id="KAF7490299.1"/>
    </source>
</evidence>
<evidence type="ECO:0000313" key="3">
    <source>
        <dbReference type="EnsemblMetazoa" id="KAF7490299.1"/>
    </source>
</evidence>
<keyword evidence="4" id="KW-1185">Reference proteome</keyword>
<organism evidence="2">
    <name type="scientific">Sarcoptes scabiei</name>
    <name type="common">Itch mite</name>
    <name type="synonym">Acarus scabiei</name>
    <dbReference type="NCBI Taxonomy" id="52283"/>
    <lineage>
        <taxon>Eukaryota</taxon>
        <taxon>Metazoa</taxon>
        <taxon>Ecdysozoa</taxon>
        <taxon>Arthropoda</taxon>
        <taxon>Chelicerata</taxon>
        <taxon>Arachnida</taxon>
        <taxon>Acari</taxon>
        <taxon>Acariformes</taxon>
        <taxon>Sarcoptiformes</taxon>
        <taxon>Astigmata</taxon>
        <taxon>Psoroptidia</taxon>
        <taxon>Sarcoptoidea</taxon>
        <taxon>Sarcoptidae</taxon>
        <taxon>Sarcoptinae</taxon>
        <taxon>Sarcoptes</taxon>
    </lineage>
</organism>
<dbReference type="Proteomes" id="UP000070412">
    <property type="component" value="Unassembled WGS sequence"/>
</dbReference>
<dbReference type="EMBL" id="WVUK01000062">
    <property type="protein sequence ID" value="KAF7490299.1"/>
    <property type="molecule type" value="Genomic_DNA"/>
</dbReference>
<dbReference type="EnsemblMetazoa" id="SSS_3794s_mrna">
    <property type="protein sequence ID" value="KAF7490299.1"/>
    <property type="gene ID" value="SSS_3794"/>
</dbReference>
<sequence length="478" mass="56078">MVKNETSISANHNRSFIDYQLNRLQQYLYRKNFLRIMNGTRRRPREISQSPSPTLNVQIIKTINWIIFLLLFQTISECDAVKILNHWISQTVDSTNHSNAIIMDCDYEFDRRLDQKLVIRWFRDNHPEPIYQWIPESDSRYIGDVIRDYFDSNYQIGDDPFRKHRAIRLMPKPLNSPHNHEVSSSLSTISSLSRDLFRNRNDSRDHLERNHLDRQQLAFEIELSGNYTCVIASIMSQDSRQGSVFFYVPPKKFEFNIYSSEKDLNKPKIDDGNDRDGGDVMHENSNQNGPMVRCSVEDVYPKPILSFSETISLGNGYPPQQTFPLIKMQSVINDRDPNRPQGSRNQSFNVWFEYRLGYDSIKVGTIYECRLEIPYANYIRKKRIKLIYPSTYFDGSKSDPNGWNKFGANLNRWSSRMNQDQSDHSHRSRQGFQARQHRIGLDANQIDEANSNNFSARENNSLAVCVSLLILIHFFRQF</sequence>
<protein>
    <submittedName>
        <fullName evidence="2 3">Uncharacterized protein</fullName>
    </submittedName>
</protein>
<dbReference type="OrthoDB" id="6478865at2759"/>
<feature type="region of interest" description="Disordered" evidence="1">
    <location>
        <begin position="266"/>
        <end position="288"/>
    </location>
</feature>
<gene>
    <name evidence="2" type="ORF">SSS_3794</name>
</gene>
<feature type="compositionally biased region" description="Basic and acidic residues" evidence="1">
    <location>
        <begin position="266"/>
        <end position="282"/>
    </location>
</feature>
<reference evidence="3" key="3">
    <citation type="submission" date="2022-06" db="UniProtKB">
        <authorList>
            <consortium name="EnsemblMetazoa"/>
        </authorList>
    </citation>
    <scope>IDENTIFICATION</scope>
</reference>
<reference evidence="4" key="1">
    <citation type="journal article" date="2020" name="PLoS Negl. Trop. Dis.">
        <title>High-quality nuclear genome for Sarcoptes scabiei-A critical resource for a neglected parasite.</title>
        <authorList>
            <person name="Korhonen P.K."/>
            <person name="Gasser R.B."/>
            <person name="Ma G."/>
            <person name="Wang T."/>
            <person name="Stroehlein A.J."/>
            <person name="Young N.D."/>
            <person name="Ang C.S."/>
            <person name="Fernando D.D."/>
            <person name="Lu H.C."/>
            <person name="Taylor S."/>
            <person name="Reynolds S.L."/>
            <person name="Mofiz E."/>
            <person name="Najaraj S.H."/>
            <person name="Gowda H."/>
            <person name="Madugundu A."/>
            <person name="Renuse S."/>
            <person name="Holt D."/>
            <person name="Pandey A."/>
            <person name="Papenfuss A.T."/>
            <person name="Fischer K."/>
        </authorList>
    </citation>
    <scope>NUCLEOTIDE SEQUENCE [LARGE SCALE GENOMIC DNA]</scope>
</reference>
<proteinExistence type="predicted"/>